<dbReference type="GO" id="GO:0005524">
    <property type="term" value="F:ATP binding"/>
    <property type="evidence" value="ECO:0007669"/>
    <property type="project" value="UniProtKB-UniRule"/>
</dbReference>
<keyword evidence="6" id="KW-0418">Kinase</keyword>
<dbReference type="Gene3D" id="1.10.510.10">
    <property type="entry name" value="Transferase(Phosphotransferase) domain 1"/>
    <property type="match status" value="1"/>
</dbReference>
<dbReference type="KEGG" id="mng:MNEG_9017"/>
<dbReference type="FunFam" id="1.10.510.10:FF:000533">
    <property type="entry name" value="cyclin-dependent kinase 10"/>
    <property type="match status" value="1"/>
</dbReference>
<dbReference type="InterPro" id="IPR008271">
    <property type="entry name" value="Ser/Thr_kinase_AS"/>
</dbReference>
<feature type="non-terminal residue" evidence="14">
    <location>
        <position position="410"/>
    </location>
</feature>
<comment type="catalytic activity">
    <reaction evidence="8">
        <text>L-threonyl-[protein] + ATP = O-phospho-L-threonyl-[protein] + ADP + H(+)</text>
        <dbReference type="Rhea" id="RHEA:46608"/>
        <dbReference type="Rhea" id="RHEA-COMP:11060"/>
        <dbReference type="Rhea" id="RHEA-COMP:11605"/>
        <dbReference type="ChEBI" id="CHEBI:15378"/>
        <dbReference type="ChEBI" id="CHEBI:30013"/>
        <dbReference type="ChEBI" id="CHEBI:30616"/>
        <dbReference type="ChEBI" id="CHEBI:61977"/>
        <dbReference type="ChEBI" id="CHEBI:456216"/>
        <dbReference type="EC" id="2.7.11.22"/>
    </reaction>
</comment>
<dbReference type="GO" id="GO:0005634">
    <property type="term" value="C:nucleus"/>
    <property type="evidence" value="ECO:0007669"/>
    <property type="project" value="TreeGrafter"/>
</dbReference>
<evidence type="ECO:0000256" key="8">
    <source>
        <dbReference type="ARBA" id="ARBA00047811"/>
    </source>
</evidence>
<dbReference type="PROSITE" id="PS00108">
    <property type="entry name" value="PROTEIN_KINASE_ST"/>
    <property type="match status" value="1"/>
</dbReference>
<evidence type="ECO:0000313" key="15">
    <source>
        <dbReference type="Proteomes" id="UP000054498"/>
    </source>
</evidence>
<name>A0A0D2KU21_9CHLO</name>
<evidence type="ECO:0000256" key="1">
    <source>
        <dbReference type="ARBA" id="ARBA00006485"/>
    </source>
</evidence>
<dbReference type="PROSITE" id="PS50011">
    <property type="entry name" value="PROTEIN_KINASE_DOM"/>
    <property type="match status" value="1"/>
</dbReference>
<feature type="compositionally biased region" description="Low complexity" evidence="12">
    <location>
        <begin position="17"/>
        <end position="34"/>
    </location>
</feature>
<evidence type="ECO:0000256" key="12">
    <source>
        <dbReference type="SAM" id="MobiDB-lite"/>
    </source>
</evidence>
<keyword evidence="14" id="KW-0132">Cell division</keyword>
<dbReference type="OrthoDB" id="1732493at2759"/>
<feature type="region of interest" description="Disordered" evidence="12">
    <location>
        <begin position="351"/>
        <end position="396"/>
    </location>
</feature>
<dbReference type="Pfam" id="PF00069">
    <property type="entry name" value="Pkinase"/>
    <property type="match status" value="1"/>
</dbReference>
<comment type="similarity">
    <text evidence="1">Belongs to the protein kinase superfamily. CMGC Ser/Thr protein kinase family. CDC2/CDKX subfamily.</text>
</comment>
<dbReference type="Proteomes" id="UP000054498">
    <property type="component" value="Unassembled WGS sequence"/>
</dbReference>
<dbReference type="PROSITE" id="PS00107">
    <property type="entry name" value="PROTEIN_KINASE_ATP"/>
    <property type="match status" value="1"/>
</dbReference>
<dbReference type="EC" id="2.7.11.22" evidence="2"/>
<evidence type="ECO:0000256" key="10">
    <source>
        <dbReference type="PROSITE-ProRule" id="PRU10141"/>
    </source>
</evidence>
<feature type="domain" description="Protein kinase" evidence="13">
    <location>
        <begin position="64"/>
        <end position="348"/>
    </location>
</feature>
<dbReference type="Gene3D" id="3.30.200.20">
    <property type="entry name" value="Phosphorylase Kinase, domain 1"/>
    <property type="match status" value="1"/>
</dbReference>
<sequence length="410" mass="45820">MEASRCQPQGRRKDGQQHAQPQQHQQPQHQQPRQEGPEQRDRRHEAQPSEEPPLPVLDPVHDEYEKLHRIGEGTYGVVYKARHLPSGRVVALKKVRFERSREGVPVTSIRELRILQQCRHPNIVHLERVVTGSKHDSIFLVFDYAAHDLGRLLDSMPTPFTESEVKCLVRQLLQAVAYLHGRGVLHRDIKLSNLLYTSEGTLKLCDFGLARHVVPRGRALTPRVVTLWYRAPELLLGADEYSEAVDCWAVGCVVGELLKHEPLFPAQSERECLDMQCRLLGAPSERIWPGMFDLPGATEARLPPQPYNNLRRAFPAIGDSGLSLLNGLLTYDPTRRLSARAALQHPYFSEKPYPKRAQDMPTFPSSHEPGYKGVLQQRGPRASNPYDSPPPRPVGAAAAAAAAAAAGKAA</sequence>
<evidence type="ECO:0000256" key="4">
    <source>
        <dbReference type="ARBA" id="ARBA00022679"/>
    </source>
</evidence>
<dbReference type="SMART" id="SM00220">
    <property type="entry name" value="S_TKc"/>
    <property type="match status" value="1"/>
</dbReference>
<protein>
    <recommendedName>
        <fullName evidence="2">cyclin-dependent kinase</fullName>
        <ecNumber evidence="2">2.7.11.22</ecNumber>
    </recommendedName>
</protein>
<dbReference type="PANTHER" id="PTHR24056:SF107">
    <property type="entry name" value="CYCLIN-DEPENDENT KINASE 11A-RELATED"/>
    <property type="match status" value="1"/>
</dbReference>
<dbReference type="GO" id="GO:0004693">
    <property type="term" value="F:cyclin-dependent protein serine/threonine kinase activity"/>
    <property type="evidence" value="ECO:0007669"/>
    <property type="project" value="UniProtKB-EC"/>
</dbReference>
<evidence type="ECO:0000256" key="11">
    <source>
        <dbReference type="RuleBase" id="RU000304"/>
    </source>
</evidence>
<gene>
    <name evidence="14" type="ORF">MNEG_9017</name>
</gene>
<feature type="binding site" evidence="10">
    <location>
        <position position="93"/>
    </location>
    <ligand>
        <name>ATP</name>
        <dbReference type="ChEBI" id="CHEBI:30616"/>
    </ligand>
</feature>
<evidence type="ECO:0000256" key="5">
    <source>
        <dbReference type="ARBA" id="ARBA00022741"/>
    </source>
</evidence>
<organism evidence="14 15">
    <name type="scientific">Monoraphidium neglectum</name>
    <dbReference type="NCBI Taxonomy" id="145388"/>
    <lineage>
        <taxon>Eukaryota</taxon>
        <taxon>Viridiplantae</taxon>
        <taxon>Chlorophyta</taxon>
        <taxon>core chlorophytes</taxon>
        <taxon>Chlorophyceae</taxon>
        <taxon>CS clade</taxon>
        <taxon>Sphaeropleales</taxon>
        <taxon>Selenastraceae</taxon>
        <taxon>Monoraphidium</taxon>
    </lineage>
</organism>
<keyword evidence="5 10" id="KW-0547">Nucleotide-binding</keyword>
<dbReference type="RefSeq" id="XP_013897963.1">
    <property type="nucleotide sequence ID" value="XM_014042509.1"/>
</dbReference>
<dbReference type="InterPro" id="IPR011009">
    <property type="entry name" value="Kinase-like_dom_sf"/>
</dbReference>
<evidence type="ECO:0000256" key="2">
    <source>
        <dbReference type="ARBA" id="ARBA00012425"/>
    </source>
</evidence>
<dbReference type="SUPFAM" id="SSF56112">
    <property type="entry name" value="Protein kinase-like (PK-like)"/>
    <property type="match status" value="1"/>
</dbReference>
<reference evidence="14 15" key="1">
    <citation type="journal article" date="2013" name="BMC Genomics">
        <title>Reconstruction of the lipid metabolism for the microalga Monoraphidium neglectum from its genome sequence reveals characteristics suitable for biofuel production.</title>
        <authorList>
            <person name="Bogen C."/>
            <person name="Al-Dilaimi A."/>
            <person name="Albersmeier A."/>
            <person name="Wichmann J."/>
            <person name="Grundmann M."/>
            <person name="Rupp O."/>
            <person name="Lauersen K.J."/>
            <person name="Blifernez-Klassen O."/>
            <person name="Kalinowski J."/>
            <person name="Goesmann A."/>
            <person name="Mussgnug J.H."/>
            <person name="Kruse O."/>
        </authorList>
    </citation>
    <scope>NUCLEOTIDE SEQUENCE [LARGE SCALE GENOMIC DNA]</scope>
    <source>
        <strain evidence="14 15">SAG 48.87</strain>
    </source>
</reference>
<dbReference type="GO" id="GO:0106310">
    <property type="term" value="F:protein serine kinase activity"/>
    <property type="evidence" value="ECO:0007669"/>
    <property type="project" value="RHEA"/>
</dbReference>
<dbReference type="FunFam" id="3.30.200.20:FF:000124">
    <property type="entry name" value="Cyclin-dependent kinase 4"/>
    <property type="match status" value="1"/>
</dbReference>
<dbReference type="PANTHER" id="PTHR24056">
    <property type="entry name" value="CELL DIVISION PROTEIN KINASE"/>
    <property type="match status" value="1"/>
</dbReference>
<keyword evidence="3 11" id="KW-0723">Serine/threonine-protein kinase</keyword>
<dbReference type="InterPro" id="IPR050108">
    <property type="entry name" value="CDK"/>
</dbReference>
<comment type="catalytic activity">
    <reaction evidence="9">
        <text>L-seryl-[protein] + ATP = O-phospho-L-seryl-[protein] + ADP + H(+)</text>
        <dbReference type="Rhea" id="RHEA:17989"/>
        <dbReference type="Rhea" id="RHEA-COMP:9863"/>
        <dbReference type="Rhea" id="RHEA-COMP:11604"/>
        <dbReference type="ChEBI" id="CHEBI:15378"/>
        <dbReference type="ChEBI" id="CHEBI:29999"/>
        <dbReference type="ChEBI" id="CHEBI:30616"/>
        <dbReference type="ChEBI" id="CHEBI:83421"/>
        <dbReference type="ChEBI" id="CHEBI:456216"/>
        <dbReference type="EC" id="2.7.11.22"/>
    </reaction>
</comment>
<dbReference type="AlphaFoldDB" id="A0A0D2KU21"/>
<keyword evidence="7 10" id="KW-0067">ATP-binding</keyword>
<dbReference type="GO" id="GO:0051301">
    <property type="term" value="P:cell division"/>
    <property type="evidence" value="ECO:0007669"/>
    <property type="project" value="UniProtKB-KW"/>
</dbReference>
<evidence type="ECO:0000256" key="9">
    <source>
        <dbReference type="ARBA" id="ARBA00048367"/>
    </source>
</evidence>
<feature type="region of interest" description="Disordered" evidence="12">
    <location>
        <begin position="1"/>
        <end position="58"/>
    </location>
</feature>
<keyword evidence="14" id="KW-0131">Cell cycle</keyword>
<proteinExistence type="inferred from homology"/>
<dbReference type="EMBL" id="KK102010">
    <property type="protein sequence ID" value="KIY98943.1"/>
    <property type="molecule type" value="Genomic_DNA"/>
</dbReference>
<dbReference type="GO" id="GO:0007346">
    <property type="term" value="P:regulation of mitotic cell cycle"/>
    <property type="evidence" value="ECO:0007669"/>
    <property type="project" value="TreeGrafter"/>
</dbReference>
<dbReference type="InterPro" id="IPR000719">
    <property type="entry name" value="Prot_kinase_dom"/>
</dbReference>
<dbReference type="InterPro" id="IPR017441">
    <property type="entry name" value="Protein_kinase_ATP_BS"/>
</dbReference>
<feature type="compositionally biased region" description="Basic and acidic residues" evidence="12">
    <location>
        <begin position="35"/>
        <end position="47"/>
    </location>
</feature>
<evidence type="ECO:0000259" key="13">
    <source>
        <dbReference type="PROSITE" id="PS50011"/>
    </source>
</evidence>
<evidence type="ECO:0000256" key="6">
    <source>
        <dbReference type="ARBA" id="ARBA00022777"/>
    </source>
</evidence>
<evidence type="ECO:0000256" key="3">
    <source>
        <dbReference type="ARBA" id="ARBA00022527"/>
    </source>
</evidence>
<accession>A0A0D2KU21</accession>
<keyword evidence="4 14" id="KW-0808">Transferase</keyword>
<evidence type="ECO:0000313" key="14">
    <source>
        <dbReference type="EMBL" id="KIY98943.1"/>
    </source>
</evidence>
<dbReference type="GeneID" id="25741892"/>
<dbReference type="STRING" id="145388.A0A0D2KU21"/>
<keyword evidence="15" id="KW-1185">Reference proteome</keyword>
<evidence type="ECO:0000256" key="7">
    <source>
        <dbReference type="ARBA" id="ARBA00022840"/>
    </source>
</evidence>